<name>A0A9X9M0G0_GULGU</name>
<protein>
    <submittedName>
        <fullName evidence="2">Uncharacterized protein</fullName>
    </submittedName>
</protein>
<proteinExistence type="predicted"/>
<reference evidence="2 3" key="1">
    <citation type="submission" date="2018-10" db="EMBL/GenBank/DDBJ databases">
        <authorList>
            <person name="Ekblom R."/>
            <person name="Jareborg N."/>
        </authorList>
    </citation>
    <scope>NUCLEOTIDE SEQUENCE [LARGE SCALE GENOMIC DNA]</scope>
    <source>
        <tissue evidence="2">Muscle</tissue>
    </source>
</reference>
<dbReference type="Proteomes" id="UP000269945">
    <property type="component" value="Unassembled WGS sequence"/>
</dbReference>
<comment type="caution">
    <text evidence="2">The sequence shown here is derived from an EMBL/GenBank/DDBJ whole genome shotgun (WGS) entry which is preliminary data.</text>
</comment>
<dbReference type="EMBL" id="CYRY02034337">
    <property type="protein sequence ID" value="VCX10702.1"/>
    <property type="molecule type" value="Genomic_DNA"/>
</dbReference>
<sequence length="104" mass="11708">MPGSSRGPHRNEENAESWKTQHRGQTHRSQPQAREKFHLTLLQTRLQVTGCHSPPISSALLRTPPDYRPVVLGPHLAQMTCLQKAIQVGQQDILKIPVNPPPRK</sequence>
<organism evidence="2 3">
    <name type="scientific">Gulo gulo</name>
    <name type="common">Wolverine</name>
    <name type="synonym">Gluton</name>
    <dbReference type="NCBI Taxonomy" id="48420"/>
    <lineage>
        <taxon>Eukaryota</taxon>
        <taxon>Metazoa</taxon>
        <taxon>Chordata</taxon>
        <taxon>Craniata</taxon>
        <taxon>Vertebrata</taxon>
        <taxon>Euteleostomi</taxon>
        <taxon>Mammalia</taxon>
        <taxon>Eutheria</taxon>
        <taxon>Laurasiatheria</taxon>
        <taxon>Carnivora</taxon>
        <taxon>Caniformia</taxon>
        <taxon>Musteloidea</taxon>
        <taxon>Mustelidae</taxon>
        <taxon>Guloninae</taxon>
        <taxon>Gulo</taxon>
    </lineage>
</organism>
<gene>
    <name evidence="2" type="ORF">BN2614_LOCUS5</name>
</gene>
<dbReference type="AlphaFoldDB" id="A0A9X9M0G0"/>
<evidence type="ECO:0000313" key="3">
    <source>
        <dbReference type="Proteomes" id="UP000269945"/>
    </source>
</evidence>
<keyword evidence="3" id="KW-1185">Reference proteome</keyword>
<evidence type="ECO:0000313" key="2">
    <source>
        <dbReference type="EMBL" id="VCX10702.1"/>
    </source>
</evidence>
<feature type="region of interest" description="Disordered" evidence="1">
    <location>
        <begin position="1"/>
        <end position="35"/>
    </location>
</feature>
<evidence type="ECO:0000256" key="1">
    <source>
        <dbReference type="SAM" id="MobiDB-lite"/>
    </source>
</evidence>
<accession>A0A9X9M0G0</accession>